<comment type="similarity">
    <text evidence="1 7">Belongs to the N-acetylmuramoyl-L-alanine amidase 2 family.</text>
</comment>
<evidence type="ECO:0000256" key="2">
    <source>
        <dbReference type="ARBA" id="ARBA00011245"/>
    </source>
</evidence>
<keyword evidence="4 9" id="KW-0732">Signal</keyword>
<dbReference type="InterPro" id="IPR017331">
    <property type="entry name" value="Peptidoglycan_recognition"/>
</dbReference>
<evidence type="ECO:0000259" key="11">
    <source>
        <dbReference type="SMART" id="SM00701"/>
    </source>
</evidence>
<dbReference type="GO" id="GO:0009253">
    <property type="term" value="P:peptidoglycan catabolic process"/>
    <property type="evidence" value="ECO:0007669"/>
    <property type="project" value="InterPro"/>
</dbReference>
<evidence type="ECO:0000256" key="4">
    <source>
        <dbReference type="ARBA" id="ARBA00022729"/>
    </source>
</evidence>
<dbReference type="AlphaFoldDB" id="A0AAU9V2R3"/>
<evidence type="ECO:0000259" key="10">
    <source>
        <dbReference type="SMART" id="SM00644"/>
    </source>
</evidence>
<evidence type="ECO:0000256" key="6">
    <source>
        <dbReference type="ARBA" id="ARBA00023157"/>
    </source>
</evidence>
<dbReference type="CDD" id="cd06583">
    <property type="entry name" value="PGRP"/>
    <property type="match status" value="1"/>
</dbReference>
<dbReference type="InterPro" id="IPR002502">
    <property type="entry name" value="Amidase_domain"/>
</dbReference>
<sequence length="191" mass="21290">MISKLILVGVAVQLVCGTACPPIVTRDDWGGYDPFRDQKFNGPVELVIIQHTATPQCTRDSTCKTMIRGIEDYHVDTLFYNSIGMNFLIGGNGKAYEGAGWDQIGTHTQGYNNRSIAISFIGNYEHDDPTDAQIKIAQELIKCGVENKYLSPDYHLVGHRQLIATASPGRNLYRIIRGWNNFLPDVSSIRN</sequence>
<evidence type="ECO:0000256" key="7">
    <source>
        <dbReference type="PIRNR" id="PIRNR037945"/>
    </source>
</evidence>
<feature type="domain" description="Peptidoglycan recognition protein family" evidence="11">
    <location>
        <begin position="21"/>
        <end position="163"/>
    </location>
</feature>
<keyword evidence="6 8" id="KW-1015">Disulfide bond</keyword>
<comment type="subunit">
    <text evidence="2">Monomer.</text>
</comment>
<dbReference type="GO" id="GO:0008745">
    <property type="term" value="F:N-acetylmuramoyl-L-alanine amidase activity"/>
    <property type="evidence" value="ECO:0007669"/>
    <property type="project" value="InterPro"/>
</dbReference>
<evidence type="ECO:0000313" key="13">
    <source>
        <dbReference type="Proteomes" id="UP001153954"/>
    </source>
</evidence>
<comment type="caution">
    <text evidence="12">The sequence shown here is derived from an EMBL/GenBank/DDBJ whole genome shotgun (WGS) entry which is preliminary data.</text>
</comment>
<keyword evidence="3 7" id="KW-0399">Innate immunity</keyword>
<dbReference type="GO" id="GO:0045087">
    <property type="term" value="P:innate immune response"/>
    <property type="evidence" value="ECO:0007669"/>
    <property type="project" value="UniProtKB-KW"/>
</dbReference>
<feature type="signal peptide" evidence="9">
    <location>
        <begin position="1"/>
        <end position="17"/>
    </location>
</feature>
<dbReference type="GO" id="GO:0042834">
    <property type="term" value="F:peptidoglycan binding"/>
    <property type="evidence" value="ECO:0007669"/>
    <property type="project" value="InterPro"/>
</dbReference>
<dbReference type="Pfam" id="PF01510">
    <property type="entry name" value="Amidase_2"/>
    <property type="match status" value="1"/>
</dbReference>
<dbReference type="EMBL" id="CAKOGL010000028">
    <property type="protein sequence ID" value="CAH2105809.1"/>
    <property type="molecule type" value="Genomic_DNA"/>
</dbReference>
<dbReference type="SMART" id="SM00701">
    <property type="entry name" value="PGRP"/>
    <property type="match status" value="1"/>
</dbReference>
<accession>A0AAU9V2R3</accession>
<evidence type="ECO:0000256" key="8">
    <source>
        <dbReference type="PIRSR" id="PIRSR037945-1"/>
    </source>
</evidence>
<dbReference type="PIRSF" id="PIRSF037945">
    <property type="entry name" value="PGRPs"/>
    <property type="match status" value="1"/>
</dbReference>
<protein>
    <recommendedName>
        <fullName evidence="7">Peptidoglycan-recognition protein</fullName>
    </recommendedName>
</protein>
<dbReference type="SUPFAM" id="SSF55846">
    <property type="entry name" value="N-acetylmuramoyl-L-alanine amidase-like"/>
    <property type="match status" value="1"/>
</dbReference>
<dbReference type="GO" id="GO:0008270">
    <property type="term" value="F:zinc ion binding"/>
    <property type="evidence" value="ECO:0007669"/>
    <property type="project" value="InterPro"/>
</dbReference>
<feature type="disulfide bond" evidence="8">
    <location>
        <begin position="20"/>
        <end position="143"/>
    </location>
</feature>
<evidence type="ECO:0000256" key="5">
    <source>
        <dbReference type="ARBA" id="ARBA00022859"/>
    </source>
</evidence>
<dbReference type="InterPro" id="IPR006619">
    <property type="entry name" value="PGRP_domain_met/bac"/>
</dbReference>
<evidence type="ECO:0000256" key="9">
    <source>
        <dbReference type="SAM" id="SignalP"/>
    </source>
</evidence>
<dbReference type="PANTHER" id="PTHR11022:SF41">
    <property type="entry name" value="PEPTIDOGLYCAN-RECOGNITION PROTEIN LC-RELATED"/>
    <property type="match status" value="1"/>
</dbReference>
<name>A0AAU9V2R3_EUPED</name>
<evidence type="ECO:0000256" key="3">
    <source>
        <dbReference type="ARBA" id="ARBA00022588"/>
    </source>
</evidence>
<dbReference type="PANTHER" id="PTHR11022">
    <property type="entry name" value="PEPTIDOGLYCAN RECOGNITION PROTEIN"/>
    <property type="match status" value="1"/>
</dbReference>
<dbReference type="InterPro" id="IPR036505">
    <property type="entry name" value="Amidase/PGRP_sf"/>
</dbReference>
<gene>
    <name evidence="12" type="ORF">EEDITHA_LOCUS20019</name>
</gene>
<dbReference type="Gene3D" id="3.40.80.10">
    <property type="entry name" value="Peptidoglycan recognition protein-like"/>
    <property type="match status" value="1"/>
</dbReference>
<proteinExistence type="inferred from homology"/>
<evidence type="ECO:0000256" key="1">
    <source>
        <dbReference type="ARBA" id="ARBA00007553"/>
    </source>
</evidence>
<dbReference type="Proteomes" id="UP001153954">
    <property type="component" value="Unassembled WGS sequence"/>
</dbReference>
<keyword evidence="13" id="KW-1185">Reference proteome</keyword>
<reference evidence="12" key="1">
    <citation type="submission" date="2022-03" db="EMBL/GenBank/DDBJ databases">
        <authorList>
            <person name="Tunstrom K."/>
        </authorList>
    </citation>
    <scope>NUCLEOTIDE SEQUENCE</scope>
</reference>
<feature type="chain" id="PRO_5043942159" description="Peptidoglycan-recognition protein" evidence="9">
    <location>
        <begin position="18"/>
        <end position="191"/>
    </location>
</feature>
<organism evidence="12 13">
    <name type="scientific">Euphydryas editha</name>
    <name type="common">Edith's checkerspot</name>
    <dbReference type="NCBI Taxonomy" id="104508"/>
    <lineage>
        <taxon>Eukaryota</taxon>
        <taxon>Metazoa</taxon>
        <taxon>Ecdysozoa</taxon>
        <taxon>Arthropoda</taxon>
        <taxon>Hexapoda</taxon>
        <taxon>Insecta</taxon>
        <taxon>Pterygota</taxon>
        <taxon>Neoptera</taxon>
        <taxon>Endopterygota</taxon>
        <taxon>Lepidoptera</taxon>
        <taxon>Glossata</taxon>
        <taxon>Ditrysia</taxon>
        <taxon>Papilionoidea</taxon>
        <taxon>Nymphalidae</taxon>
        <taxon>Nymphalinae</taxon>
        <taxon>Euphydryas</taxon>
    </lineage>
</organism>
<feature type="disulfide bond" evidence="8">
    <location>
        <begin position="57"/>
        <end position="63"/>
    </location>
</feature>
<dbReference type="FunFam" id="3.40.80.10:FF:000001">
    <property type="entry name" value="Peptidoglycan recognition protein 1"/>
    <property type="match status" value="1"/>
</dbReference>
<evidence type="ECO:0000313" key="12">
    <source>
        <dbReference type="EMBL" id="CAH2105809.1"/>
    </source>
</evidence>
<feature type="domain" description="N-acetylmuramoyl-L-alanine amidase" evidence="10">
    <location>
        <begin position="32"/>
        <end position="169"/>
    </location>
</feature>
<keyword evidence="5 7" id="KW-0391">Immunity</keyword>
<dbReference type="InterPro" id="IPR015510">
    <property type="entry name" value="PGRP"/>
</dbReference>
<dbReference type="SMART" id="SM00644">
    <property type="entry name" value="Ami_2"/>
    <property type="match status" value="1"/>
</dbReference>